<dbReference type="InterPro" id="IPR043158">
    <property type="entry name" value="Wnt_C"/>
</dbReference>
<evidence type="ECO:0000256" key="6">
    <source>
        <dbReference type="ARBA" id="ARBA00022687"/>
    </source>
</evidence>
<dbReference type="GO" id="GO:0030182">
    <property type="term" value="P:neuron differentiation"/>
    <property type="evidence" value="ECO:0007669"/>
    <property type="project" value="TreeGrafter"/>
</dbReference>
<evidence type="ECO:0000256" key="10">
    <source>
        <dbReference type="SAM" id="SignalP"/>
    </source>
</evidence>
<evidence type="ECO:0000256" key="8">
    <source>
        <dbReference type="ARBA" id="ARBA00023288"/>
    </source>
</evidence>
<dbReference type="OrthoDB" id="5945655at2759"/>
<evidence type="ECO:0000256" key="5">
    <source>
        <dbReference type="ARBA" id="ARBA00022530"/>
    </source>
</evidence>
<protein>
    <recommendedName>
        <fullName evidence="9">Protein Wnt</fullName>
    </recommendedName>
</protein>
<keyword evidence="5" id="KW-0272">Extracellular matrix</keyword>
<sequence>MKTVSFVSFILVLYLIFIRMAKNAHAYWWTVGKTNMKDTSVQSILATHKFSKNQRLLLKQSPELLFSIGKGAAMAIQECKRQFINSRWNCSDYSPESVFGKILQRACKETSFIYAITSAGATYALTEGCAKGAVNGCHCQSGLNNRVREKQDWVYEGCHDNIQYGYENGKAFTDAKETSRDFKGLVNLHNNEAGRTLVVDLMKQECKCLGVSGNCNVKTCRRKLSSFQEIGNRLKELFNRATKVQPNQIFSNRRITRNYPITQNVENSKIKNTYNIVYGEESPNFCKYDLNVGSLGTLNRYCNATVGAIEGCEQLCCGRKWKTEKLTRSESCNCVFKWCCNVECQECKITKEYSFCK</sequence>
<dbReference type="CDD" id="cd13113">
    <property type="entry name" value="Wnt"/>
    <property type="match status" value="1"/>
</dbReference>
<feature type="signal peptide" evidence="10">
    <location>
        <begin position="1"/>
        <end position="26"/>
    </location>
</feature>
<accession>T2MGX8</accession>
<keyword evidence="8" id="KW-0449">Lipoprotein</keyword>
<dbReference type="GO" id="GO:0060070">
    <property type="term" value="P:canonical Wnt signaling pathway"/>
    <property type="evidence" value="ECO:0007669"/>
    <property type="project" value="TreeGrafter"/>
</dbReference>
<dbReference type="SMR" id="T2MGX8"/>
<dbReference type="PRINTS" id="PR01349">
    <property type="entry name" value="WNTPROTEIN"/>
</dbReference>
<keyword evidence="4" id="KW-0964">Secreted</keyword>
<dbReference type="InterPro" id="IPR005817">
    <property type="entry name" value="Wnt"/>
</dbReference>
<evidence type="ECO:0000313" key="11">
    <source>
        <dbReference type="EMBL" id="CDG71523.1"/>
    </source>
</evidence>
<evidence type="ECO:0000256" key="3">
    <source>
        <dbReference type="ARBA" id="ARBA00022473"/>
    </source>
</evidence>
<dbReference type="KEGG" id="hmg:100204240"/>
<evidence type="ECO:0000256" key="1">
    <source>
        <dbReference type="ARBA" id="ARBA00004498"/>
    </source>
</evidence>
<organism evidence="11">
    <name type="scientific">Hydra vulgaris</name>
    <name type="common">Hydra</name>
    <name type="synonym">Hydra attenuata</name>
    <dbReference type="NCBI Taxonomy" id="6087"/>
    <lineage>
        <taxon>Eukaryota</taxon>
        <taxon>Metazoa</taxon>
        <taxon>Cnidaria</taxon>
        <taxon>Hydrozoa</taxon>
        <taxon>Hydroidolina</taxon>
        <taxon>Anthoathecata</taxon>
        <taxon>Aplanulata</taxon>
        <taxon>Hydridae</taxon>
        <taxon>Hydra</taxon>
    </lineage>
</organism>
<name>T2MGX8_HYDVU</name>
<keyword evidence="3 9" id="KW-0217">Developmental protein</keyword>
<proteinExistence type="evidence at transcript level"/>
<reference evidence="11" key="1">
    <citation type="journal article" date="2013" name="Genome Biol. Evol.">
        <title>Punctuated emergences of genetic and phenotypic innovations in eumetazoan, bilaterian, euteleostome, and hominidae ancestors.</title>
        <authorList>
            <person name="Wenger Y."/>
            <person name="Galliot B."/>
        </authorList>
    </citation>
    <scope>NUCLEOTIDE SEQUENCE</scope>
    <source>
        <tissue evidence="11">Whole animals</tissue>
    </source>
</reference>
<evidence type="ECO:0000256" key="7">
    <source>
        <dbReference type="ARBA" id="ARBA00023157"/>
    </source>
</evidence>
<evidence type="ECO:0000256" key="4">
    <source>
        <dbReference type="ARBA" id="ARBA00022525"/>
    </source>
</evidence>
<dbReference type="EMBL" id="HAAD01005291">
    <property type="protein sequence ID" value="CDG71523.1"/>
    <property type="molecule type" value="mRNA"/>
</dbReference>
<gene>
    <name evidence="11" type="primary">WNT1</name>
</gene>
<feature type="chain" id="PRO_5044738721" description="Protein Wnt" evidence="10">
    <location>
        <begin position="27"/>
        <end position="357"/>
    </location>
</feature>
<dbReference type="GO" id="GO:0045165">
    <property type="term" value="P:cell fate commitment"/>
    <property type="evidence" value="ECO:0007669"/>
    <property type="project" value="TreeGrafter"/>
</dbReference>
<dbReference type="PANTHER" id="PTHR12027:SF91">
    <property type="entry name" value="PROTO-ONCOGENE WNT-1"/>
    <property type="match status" value="1"/>
</dbReference>
<dbReference type="AlphaFoldDB" id="T2MGX8"/>
<keyword evidence="10" id="KW-0732">Signal</keyword>
<comment type="similarity">
    <text evidence="2 9">Belongs to the Wnt family.</text>
</comment>
<dbReference type="GO" id="GO:0005125">
    <property type="term" value="F:cytokine activity"/>
    <property type="evidence" value="ECO:0007669"/>
    <property type="project" value="TreeGrafter"/>
</dbReference>
<evidence type="ECO:0000256" key="2">
    <source>
        <dbReference type="ARBA" id="ARBA00005683"/>
    </source>
</evidence>
<dbReference type="PANTHER" id="PTHR12027">
    <property type="entry name" value="WNT RELATED"/>
    <property type="match status" value="1"/>
</dbReference>
<dbReference type="CTD" id="100204240"/>
<dbReference type="SMART" id="SM00097">
    <property type="entry name" value="WNT1"/>
    <property type="match status" value="1"/>
</dbReference>
<dbReference type="GO" id="GO:0005109">
    <property type="term" value="F:frizzled binding"/>
    <property type="evidence" value="ECO:0007669"/>
    <property type="project" value="TreeGrafter"/>
</dbReference>
<comment type="function">
    <text evidence="9">Ligand for members of the frizzled family of seven transmembrane receptors.</text>
</comment>
<dbReference type="Pfam" id="PF00110">
    <property type="entry name" value="wnt"/>
    <property type="match status" value="1"/>
</dbReference>
<keyword evidence="7" id="KW-1015">Disulfide bond</keyword>
<dbReference type="GO" id="GO:0005615">
    <property type="term" value="C:extracellular space"/>
    <property type="evidence" value="ECO:0007669"/>
    <property type="project" value="TreeGrafter"/>
</dbReference>
<comment type="subcellular location">
    <subcellularLocation>
        <location evidence="1 9">Secreted</location>
        <location evidence="1 9">Extracellular space</location>
        <location evidence="1 9">Extracellular matrix</location>
    </subcellularLocation>
</comment>
<evidence type="ECO:0000256" key="9">
    <source>
        <dbReference type="RuleBase" id="RU003500"/>
    </source>
</evidence>
<dbReference type="OMA" id="NDHMPDI"/>
<dbReference type="Gene3D" id="3.30.2460.20">
    <property type="match status" value="1"/>
</dbReference>
<keyword evidence="6 9" id="KW-0879">Wnt signaling pathway</keyword>